<comment type="caution">
    <text evidence="1">The sequence shown here is derived from an EMBL/GenBank/DDBJ whole genome shotgun (WGS) entry which is preliminary data.</text>
</comment>
<dbReference type="EMBL" id="BART01029717">
    <property type="protein sequence ID" value="GAH09992.1"/>
    <property type="molecule type" value="Genomic_DNA"/>
</dbReference>
<protein>
    <submittedName>
        <fullName evidence="1">Uncharacterized protein</fullName>
    </submittedName>
</protein>
<organism evidence="1">
    <name type="scientific">marine sediment metagenome</name>
    <dbReference type="NCBI Taxonomy" id="412755"/>
    <lineage>
        <taxon>unclassified sequences</taxon>
        <taxon>metagenomes</taxon>
        <taxon>ecological metagenomes</taxon>
    </lineage>
</organism>
<sequence length="38" mass="4564">MLIVCSMFYFYKGSNREEKQEKVLMYGFGVFWLSLAFT</sequence>
<name>X1CQB4_9ZZZZ</name>
<proteinExistence type="predicted"/>
<dbReference type="AlphaFoldDB" id="X1CQB4"/>
<evidence type="ECO:0000313" key="1">
    <source>
        <dbReference type="EMBL" id="GAH09992.1"/>
    </source>
</evidence>
<reference evidence="1" key="1">
    <citation type="journal article" date="2014" name="Front. Microbiol.">
        <title>High frequency of phylogenetically diverse reductive dehalogenase-homologous genes in deep subseafloor sedimentary metagenomes.</title>
        <authorList>
            <person name="Kawai M."/>
            <person name="Futagami T."/>
            <person name="Toyoda A."/>
            <person name="Takaki Y."/>
            <person name="Nishi S."/>
            <person name="Hori S."/>
            <person name="Arai W."/>
            <person name="Tsubouchi T."/>
            <person name="Morono Y."/>
            <person name="Uchiyama I."/>
            <person name="Ito T."/>
            <person name="Fujiyama A."/>
            <person name="Inagaki F."/>
            <person name="Takami H."/>
        </authorList>
    </citation>
    <scope>NUCLEOTIDE SEQUENCE</scope>
    <source>
        <strain evidence="1">Expedition CK06-06</strain>
    </source>
</reference>
<feature type="non-terminal residue" evidence="1">
    <location>
        <position position="38"/>
    </location>
</feature>
<gene>
    <name evidence="1" type="ORF">S01H4_52081</name>
</gene>
<accession>X1CQB4</accession>